<evidence type="ECO:0000256" key="18">
    <source>
        <dbReference type="ARBA" id="ARBA00043197"/>
    </source>
</evidence>
<evidence type="ECO:0000256" key="19">
    <source>
        <dbReference type="ARBA" id="ARBA00046889"/>
    </source>
</evidence>
<dbReference type="InterPro" id="IPR036915">
    <property type="entry name" value="Cyclin-like_sf"/>
</dbReference>
<dbReference type="Proteomes" id="UP000472277">
    <property type="component" value="Chromosome 31"/>
</dbReference>
<sequence length="89" mass="10345">MGNEIGYPLKPFLVDTCKQTFWIRCMTITKLMSVKMLQMNTDPNFFSQVFADLKNESQKEEKKSRLQPANLAKHGTVLGDRGSFEDHWF</sequence>
<comment type="similarity">
    <text evidence="6">Belongs to the cyclin-dependent kinase 5 activator family.</text>
</comment>
<dbReference type="AlphaFoldDB" id="A0A674D5W4"/>
<keyword evidence="7" id="KW-1003">Cell membrane</keyword>
<keyword evidence="12" id="KW-0472">Membrane</keyword>
<dbReference type="Pfam" id="PF03261">
    <property type="entry name" value="CDK5_activator"/>
    <property type="match status" value="1"/>
</dbReference>
<evidence type="ECO:0000256" key="8">
    <source>
        <dbReference type="ARBA" id="ARBA00022490"/>
    </source>
</evidence>
<keyword evidence="14" id="KW-0966">Cell projection</keyword>
<evidence type="ECO:0000256" key="16">
    <source>
        <dbReference type="ARBA" id="ARBA00037486"/>
    </source>
</evidence>
<keyword evidence="11" id="KW-0090">Biological rhythms</keyword>
<comment type="subunit">
    <text evidence="19">Heterodimer composed of a catalytic subunit CDK5 and a regulatory subunit CDK5R1 (p25) and macromolecular complex composed of at least CDK5, CDK5R1 (p35) and CDK5RAP1 or CDK5RAP2 or CDK5RAP3. Only the heterodimer shows kinase activity. Interacts with EPHA4 and NGEF; may mediate the activation of NGEF by EPHA4. Interacts with RASGRF2. The complex p35/CDK5 interacts with CLOCK.</text>
</comment>
<keyword evidence="21" id="KW-1185">Reference proteome</keyword>
<dbReference type="GO" id="GO:0007411">
    <property type="term" value="P:axon guidance"/>
    <property type="evidence" value="ECO:0007669"/>
    <property type="project" value="TreeGrafter"/>
</dbReference>
<dbReference type="GO" id="GO:0030426">
    <property type="term" value="C:growth cone"/>
    <property type="evidence" value="ECO:0007669"/>
    <property type="project" value="TreeGrafter"/>
</dbReference>
<evidence type="ECO:0000256" key="5">
    <source>
        <dbReference type="ARBA" id="ARBA00004556"/>
    </source>
</evidence>
<evidence type="ECO:0000256" key="3">
    <source>
        <dbReference type="ARBA" id="ARBA00004484"/>
    </source>
</evidence>
<dbReference type="Gene3D" id="1.10.472.10">
    <property type="entry name" value="Cyclin-like"/>
    <property type="match status" value="1"/>
</dbReference>
<evidence type="ECO:0000313" key="21">
    <source>
        <dbReference type="Proteomes" id="UP000472277"/>
    </source>
</evidence>
<dbReference type="GO" id="GO:0043204">
    <property type="term" value="C:perikaryon"/>
    <property type="evidence" value="ECO:0007669"/>
    <property type="project" value="UniProtKB-SubCell"/>
</dbReference>
<evidence type="ECO:0000256" key="2">
    <source>
        <dbReference type="ARBA" id="ARBA00004193"/>
    </source>
</evidence>
<dbReference type="GeneTree" id="ENSGT00390000008812"/>
<evidence type="ECO:0000256" key="13">
    <source>
        <dbReference type="ARBA" id="ARBA00023242"/>
    </source>
</evidence>
<keyword evidence="9" id="KW-0597">Phosphoprotein</keyword>
<evidence type="ECO:0000256" key="10">
    <source>
        <dbReference type="ARBA" id="ARBA00022843"/>
    </source>
</evidence>
<evidence type="ECO:0000256" key="14">
    <source>
        <dbReference type="ARBA" id="ARBA00023273"/>
    </source>
</evidence>
<evidence type="ECO:0000256" key="6">
    <source>
        <dbReference type="ARBA" id="ARBA00010175"/>
    </source>
</evidence>
<dbReference type="GO" id="GO:0016533">
    <property type="term" value="C:protein kinase 5 complex"/>
    <property type="evidence" value="ECO:0007669"/>
    <property type="project" value="InterPro"/>
</dbReference>
<dbReference type="GO" id="GO:0019901">
    <property type="term" value="F:protein kinase binding"/>
    <property type="evidence" value="ECO:0007669"/>
    <property type="project" value="TreeGrafter"/>
</dbReference>
<dbReference type="InParanoid" id="A0A674D5W4"/>
<reference evidence="20" key="2">
    <citation type="submission" date="2025-09" db="UniProtKB">
        <authorList>
            <consortium name="Ensembl"/>
        </authorList>
    </citation>
    <scope>IDENTIFICATION</scope>
</reference>
<dbReference type="GO" id="GO:0048471">
    <property type="term" value="C:perinuclear region of cytoplasm"/>
    <property type="evidence" value="ECO:0007669"/>
    <property type="project" value="UniProtKB-SubCell"/>
</dbReference>
<dbReference type="GO" id="GO:0005634">
    <property type="term" value="C:nucleus"/>
    <property type="evidence" value="ECO:0007669"/>
    <property type="project" value="UniProtKB-SubCell"/>
</dbReference>
<reference evidence="20" key="1">
    <citation type="submission" date="2025-08" db="UniProtKB">
        <authorList>
            <consortium name="Ensembl"/>
        </authorList>
    </citation>
    <scope>IDENTIFICATION</scope>
</reference>
<accession>A0A674D5W4</accession>
<dbReference type="OMA" id="RGSFEDH"/>
<evidence type="ECO:0000313" key="20">
    <source>
        <dbReference type="Ensembl" id="ENSSTUP00000091412.1"/>
    </source>
</evidence>
<dbReference type="GO" id="GO:0005886">
    <property type="term" value="C:plasma membrane"/>
    <property type="evidence" value="ECO:0007669"/>
    <property type="project" value="UniProtKB-SubCell"/>
</dbReference>
<comment type="subcellular location">
    <subcellularLocation>
        <location evidence="2">Cell membrane</location>
        <topology evidence="2">Lipid-anchor</topology>
    </subcellularLocation>
    <subcellularLocation>
        <location evidence="4">Cell projection</location>
        <location evidence="4">Neuron projection</location>
    </subcellularLocation>
    <subcellularLocation>
        <location evidence="5">Cytoplasm</location>
        <location evidence="5">Perinuclear region</location>
    </subcellularLocation>
    <subcellularLocation>
        <location evidence="1">Nucleus</location>
    </subcellularLocation>
    <subcellularLocation>
        <location evidence="3">Perikaryon</location>
    </subcellularLocation>
</comment>
<evidence type="ECO:0000256" key="12">
    <source>
        <dbReference type="ARBA" id="ARBA00023136"/>
    </source>
</evidence>
<keyword evidence="8" id="KW-0963">Cytoplasm</keyword>
<evidence type="ECO:0000256" key="1">
    <source>
        <dbReference type="ARBA" id="ARBA00004123"/>
    </source>
</evidence>
<dbReference type="GO" id="GO:0061575">
    <property type="term" value="F:cyclin-dependent protein serine/threonine kinase activator activity"/>
    <property type="evidence" value="ECO:0007669"/>
    <property type="project" value="InterPro"/>
</dbReference>
<dbReference type="PANTHER" id="PTHR23401:SF2">
    <property type="entry name" value="CYCLIN-DEPENDENT KINASE 5 ACTIVATOR 1"/>
    <property type="match status" value="1"/>
</dbReference>
<keyword evidence="10" id="KW-0832">Ubl conjugation</keyword>
<proteinExistence type="inferred from homology"/>
<keyword evidence="15" id="KW-0449">Lipoprotein</keyword>
<evidence type="ECO:0000256" key="9">
    <source>
        <dbReference type="ARBA" id="ARBA00022553"/>
    </source>
</evidence>
<evidence type="ECO:0000256" key="7">
    <source>
        <dbReference type="ARBA" id="ARBA00022475"/>
    </source>
</evidence>
<comment type="function">
    <text evidence="16">p35 is a neuron specific activator of CDK5. The complex p35/CDK5 is required for neurite outgrowth and cortical lamination. Involved in dendritic spine morphogenesis by mediating the EFNA1-EPHA4 signaling. Activator of TPKII. The complex p35/CDK5 participates in the regulation of the circadian clock by modulating the function of CLOCK protein: phosphorylates CLOCK at 'Thr-451' and 'Thr-461' and regulates the transcriptional activity of the CLOCK-BMAL1 heterodimer in association with altered stability and subcellular distribution.</text>
</comment>
<evidence type="ECO:0000256" key="4">
    <source>
        <dbReference type="ARBA" id="ARBA00004487"/>
    </source>
</evidence>
<keyword evidence="13" id="KW-0539">Nucleus</keyword>
<evidence type="ECO:0000256" key="17">
    <source>
        <dbReference type="ARBA" id="ARBA00040087"/>
    </source>
</evidence>
<dbReference type="Ensembl" id="ENSSTUT00000097251.1">
    <property type="protein sequence ID" value="ENSSTUP00000091412.1"/>
    <property type="gene ID" value="ENSSTUG00000040177.1"/>
</dbReference>
<protein>
    <recommendedName>
        <fullName evidence="17">Cyclin-dependent kinase 5 activator 1</fullName>
    </recommendedName>
    <alternativeName>
        <fullName evidence="18">Cyclin-dependent kinase 5 regulatory subunit 1</fullName>
    </alternativeName>
</protein>
<dbReference type="PANTHER" id="PTHR23401">
    <property type="entry name" value="CYCLIN DEPENDANT KINASE-5 ACTIVATOR"/>
    <property type="match status" value="1"/>
</dbReference>
<dbReference type="SUPFAM" id="SSF47954">
    <property type="entry name" value="Cyclin-like"/>
    <property type="match status" value="1"/>
</dbReference>
<dbReference type="GO" id="GO:0007420">
    <property type="term" value="P:brain development"/>
    <property type="evidence" value="ECO:0007669"/>
    <property type="project" value="TreeGrafter"/>
</dbReference>
<evidence type="ECO:0000256" key="11">
    <source>
        <dbReference type="ARBA" id="ARBA00023108"/>
    </source>
</evidence>
<dbReference type="InterPro" id="IPR004944">
    <property type="entry name" value="CDK5_activator"/>
</dbReference>
<name>A0A674D5W4_SALTR</name>
<evidence type="ECO:0000256" key="15">
    <source>
        <dbReference type="ARBA" id="ARBA00023288"/>
    </source>
</evidence>
<dbReference type="GO" id="GO:0048511">
    <property type="term" value="P:rhythmic process"/>
    <property type="evidence" value="ECO:0007669"/>
    <property type="project" value="UniProtKB-KW"/>
</dbReference>
<organism evidence="20 21">
    <name type="scientific">Salmo trutta</name>
    <name type="common">Brown trout</name>
    <dbReference type="NCBI Taxonomy" id="8032"/>
    <lineage>
        <taxon>Eukaryota</taxon>
        <taxon>Metazoa</taxon>
        <taxon>Chordata</taxon>
        <taxon>Craniata</taxon>
        <taxon>Vertebrata</taxon>
        <taxon>Euteleostomi</taxon>
        <taxon>Actinopterygii</taxon>
        <taxon>Neopterygii</taxon>
        <taxon>Teleostei</taxon>
        <taxon>Protacanthopterygii</taxon>
        <taxon>Salmoniformes</taxon>
        <taxon>Salmonidae</taxon>
        <taxon>Salmoninae</taxon>
        <taxon>Salmo</taxon>
    </lineage>
</organism>